<evidence type="ECO:0000256" key="1">
    <source>
        <dbReference type="SAM" id="MobiDB-lite"/>
    </source>
</evidence>
<protein>
    <submittedName>
        <fullName evidence="2">Uncharacterized protein</fullName>
    </submittedName>
</protein>
<organism evidence="2 3">
    <name type="scientific">Pleurodeles waltl</name>
    <name type="common">Iberian ribbed newt</name>
    <dbReference type="NCBI Taxonomy" id="8319"/>
    <lineage>
        <taxon>Eukaryota</taxon>
        <taxon>Metazoa</taxon>
        <taxon>Chordata</taxon>
        <taxon>Craniata</taxon>
        <taxon>Vertebrata</taxon>
        <taxon>Euteleostomi</taxon>
        <taxon>Amphibia</taxon>
        <taxon>Batrachia</taxon>
        <taxon>Caudata</taxon>
        <taxon>Salamandroidea</taxon>
        <taxon>Salamandridae</taxon>
        <taxon>Pleurodelinae</taxon>
        <taxon>Pleurodeles</taxon>
    </lineage>
</organism>
<sequence length="135" mass="15224">MGERVSTLKDHDQTPVEEIERLQQEIIRLHDQHIALQTRIRFGKLLEGQLHPNHGGANLYQLRSLREDCQLLNIEEPSPAESQASWHDQGSHPHPRWKGARALPPGFRPDSATISLEQRAVLETLSGDSTGPDTM</sequence>
<proteinExistence type="predicted"/>
<dbReference type="Proteomes" id="UP001066276">
    <property type="component" value="Chromosome 5"/>
</dbReference>
<gene>
    <name evidence="2" type="ORF">NDU88_008526</name>
</gene>
<accession>A0AAV7RW04</accession>
<dbReference type="AlphaFoldDB" id="A0AAV7RW04"/>
<comment type="caution">
    <text evidence="2">The sequence shown here is derived from an EMBL/GenBank/DDBJ whole genome shotgun (WGS) entry which is preliminary data.</text>
</comment>
<name>A0AAV7RW04_PLEWA</name>
<feature type="region of interest" description="Disordered" evidence="1">
    <location>
        <begin position="75"/>
        <end position="112"/>
    </location>
</feature>
<evidence type="ECO:0000313" key="2">
    <source>
        <dbReference type="EMBL" id="KAJ1155801.1"/>
    </source>
</evidence>
<evidence type="ECO:0000313" key="3">
    <source>
        <dbReference type="Proteomes" id="UP001066276"/>
    </source>
</evidence>
<keyword evidence="3" id="KW-1185">Reference proteome</keyword>
<dbReference type="EMBL" id="JANPWB010000009">
    <property type="protein sequence ID" value="KAJ1155801.1"/>
    <property type="molecule type" value="Genomic_DNA"/>
</dbReference>
<reference evidence="2" key="1">
    <citation type="journal article" date="2022" name="bioRxiv">
        <title>Sequencing and chromosome-scale assembly of the giantPleurodeles waltlgenome.</title>
        <authorList>
            <person name="Brown T."/>
            <person name="Elewa A."/>
            <person name="Iarovenko S."/>
            <person name="Subramanian E."/>
            <person name="Araus A.J."/>
            <person name="Petzold A."/>
            <person name="Susuki M."/>
            <person name="Suzuki K.-i.T."/>
            <person name="Hayashi T."/>
            <person name="Toyoda A."/>
            <person name="Oliveira C."/>
            <person name="Osipova E."/>
            <person name="Leigh N.D."/>
            <person name="Simon A."/>
            <person name="Yun M.H."/>
        </authorList>
    </citation>
    <scope>NUCLEOTIDE SEQUENCE</scope>
    <source>
        <strain evidence="2">20211129_DDA</strain>
        <tissue evidence="2">Liver</tissue>
    </source>
</reference>